<dbReference type="EMBL" id="JAWWNJ010000128">
    <property type="protein sequence ID" value="KAK6987829.1"/>
    <property type="molecule type" value="Genomic_DNA"/>
</dbReference>
<reference evidence="2 3" key="1">
    <citation type="journal article" date="2024" name="J Genomics">
        <title>Draft genome sequencing and assembly of Favolaschia claudopus CIRM-BRFM 2984 isolated from oak limbs.</title>
        <authorList>
            <person name="Navarro D."/>
            <person name="Drula E."/>
            <person name="Chaduli D."/>
            <person name="Cazenave R."/>
            <person name="Ahrendt S."/>
            <person name="Wang J."/>
            <person name="Lipzen A."/>
            <person name="Daum C."/>
            <person name="Barry K."/>
            <person name="Grigoriev I.V."/>
            <person name="Favel A."/>
            <person name="Rosso M.N."/>
            <person name="Martin F."/>
        </authorList>
    </citation>
    <scope>NUCLEOTIDE SEQUENCE [LARGE SCALE GENOMIC DNA]</scope>
    <source>
        <strain evidence="2 3">CIRM-BRFM 2984</strain>
    </source>
</reference>
<dbReference type="Proteomes" id="UP001362999">
    <property type="component" value="Unassembled WGS sequence"/>
</dbReference>
<protein>
    <submittedName>
        <fullName evidence="2">Uncharacterized protein</fullName>
    </submittedName>
</protein>
<gene>
    <name evidence="2" type="ORF">R3P38DRAFT_2805296</name>
</gene>
<sequence length="129" mass="14527">MFTYKGHSLGDYVRTILFVGRPEHKRVKRYYARTNKNDAVGQITQLERREAALEKIMRQDKEVENLPPIASVPENPAADSAEPNRNAASSKKYQARPALDFIDSESLPYSTPLPSPTTTFHLHATSISI</sequence>
<name>A0AAV9ZMU4_9AGAR</name>
<evidence type="ECO:0000256" key="1">
    <source>
        <dbReference type="SAM" id="MobiDB-lite"/>
    </source>
</evidence>
<organism evidence="2 3">
    <name type="scientific">Favolaschia claudopus</name>
    <dbReference type="NCBI Taxonomy" id="2862362"/>
    <lineage>
        <taxon>Eukaryota</taxon>
        <taxon>Fungi</taxon>
        <taxon>Dikarya</taxon>
        <taxon>Basidiomycota</taxon>
        <taxon>Agaricomycotina</taxon>
        <taxon>Agaricomycetes</taxon>
        <taxon>Agaricomycetidae</taxon>
        <taxon>Agaricales</taxon>
        <taxon>Marasmiineae</taxon>
        <taxon>Mycenaceae</taxon>
        <taxon>Favolaschia</taxon>
    </lineage>
</organism>
<accession>A0AAV9ZMU4</accession>
<evidence type="ECO:0000313" key="2">
    <source>
        <dbReference type="EMBL" id="KAK6987829.1"/>
    </source>
</evidence>
<evidence type="ECO:0000313" key="3">
    <source>
        <dbReference type="Proteomes" id="UP001362999"/>
    </source>
</evidence>
<comment type="caution">
    <text evidence="2">The sequence shown here is derived from an EMBL/GenBank/DDBJ whole genome shotgun (WGS) entry which is preliminary data.</text>
</comment>
<feature type="region of interest" description="Disordered" evidence="1">
    <location>
        <begin position="59"/>
        <end position="95"/>
    </location>
</feature>
<proteinExistence type="predicted"/>
<dbReference type="AlphaFoldDB" id="A0AAV9ZMU4"/>
<keyword evidence="3" id="KW-1185">Reference proteome</keyword>